<evidence type="ECO:0000256" key="1">
    <source>
        <dbReference type="SAM" id="MobiDB-lite"/>
    </source>
</evidence>
<dbReference type="Proteomes" id="UP000265562">
    <property type="component" value="Chromosome"/>
</dbReference>
<name>A0A385Q1V7_9FIRM</name>
<dbReference type="RefSeq" id="WP_111524595.1">
    <property type="nucleotide sequence ID" value="NZ_CP032364.1"/>
</dbReference>
<feature type="compositionally biased region" description="Basic and acidic residues" evidence="1">
    <location>
        <begin position="470"/>
        <end position="481"/>
    </location>
</feature>
<dbReference type="AlphaFoldDB" id="A0A385Q1V7"/>
<feature type="region of interest" description="Disordered" evidence="1">
    <location>
        <begin position="454"/>
        <end position="481"/>
    </location>
</feature>
<keyword evidence="3" id="KW-1185">Reference proteome</keyword>
<proteinExistence type="predicted"/>
<protein>
    <submittedName>
        <fullName evidence="2">Phage portal protein</fullName>
    </submittedName>
</protein>
<reference evidence="2 3" key="1">
    <citation type="submission" date="2018-09" db="EMBL/GenBank/DDBJ databases">
        <title>Genome sequencing of Lachnoanaerobaculum umeaense DSM 23576.</title>
        <authorList>
            <person name="Kook J.-K."/>
            <person name="Park S.-N."/>
            <person name="Lim Y.K."/>
        </authorList>
    </citation>
    <scope>NUCLEOTIDE SEQUENCE [LARGE SCALE GENOMIC DNA]</scope>
    <source>
        <strain evidence="3">DSM 23576 \ CCUG 58757</strain>
    </source>
</reference>
<evidence type="ECO:0000313" key="3">
    <source>
        <dbReference type="Proteomes" id="UP000265562"/>
    </source>
</evidence>
<dbReference type="KEGG" id="lua:D4A81_08965"/>
<dbReference type="OrthoDB" id="1697867at2"/>
<dbReference type="InterPro" id="IPR021145">
    <property type="entry name" value="Portal_protein_SPP1_Gp6-like"/>
</dbReference>
<organism evidence="2 3">
    <name type="scientific">Lachnoanaerobaculum umeaense</name>
    <dbReference type="NCBI Taxonomy" id="617123"/>
    <lineage>
        <taxon>Bacteria</taxon>
        <taxon>Bacillati</taxon>
        <taxon>Bacillota</taxon>
        <taxon>Clostridia</taxon>
        <taxon>Lachnospirales</taxon>
        <taxon>Lachnospiraceae</taxon>
        <taxon>Lachnoanaerobaculum</taxon>
    </lineage>
</organism>
<sequence length="481" mass="54858">MELEIVKKLILSYAGVHAKYQAEALRAERYYKNETDILSEPKKKQERAEKDRNGELVTRDIEQPMRNADNRIPFNFHGLLVNQKASYLFTEPPVFDIGAESSNKALSAFLSDKYPKVCKDLCIEASNKKTGWIHVWKSADDGNYRYAVVPSEQIQPIWSKSLDRKLLGVLRVYHEIDDDGNEFDVYELWNDKECAAYRVIAGGTVKDNLETYPKFFAEINGMSEASNEYTHDLGEVPFFAFDNNNVHTDDLKNIKPLIDVYCKIFSGFVNDLEDIQEVIFVLTNYGGTDLNEFLSDLKYYKTIKVDNEQGDGSGVSTLTIDLPVDAREKLLTTTRKCIFEQGLGIDPDPQNFGNSSGVALQFLYALLELKSGLLETEFRPSFGRFIRCICRVLNIPIKDDVVLQTWARTKVQNDQETAQIAQQSTGIISTETIVRNHPWVKNAQDELDKLAEEKEATEINYNPFDEDKEPIEATEKKDEDS</sequence>
<dbReference type="Pfam" id="PF05133">
    <property type="entry name" value="SPP1_portal"/>
    <property type="match status" value="1"/>
</dbReference>
<evidence type="ECO:0000313" key="2">
    <source>
        <dbReference type="EMBL" id="AYB00067.1"/>
    </source>
</evidence>
<accession>A0A385Q1V7</accession>
<dbReference type="EMBL" id="CP032364">
    <property type="protein sequence ID" value="AYB00067.1"/>
    <property type="molecule type" value="Genomic_DNA"/>
</dbReference>
<gene>
    <name evidence="2" type="ORF">D4A81_08965</name>
</gene>